<dbReference type="Proteomes" id="UP000572680">
    <property type="component" value="Unassembled WGS sequence"/>
</dbReference>
<organism evidence="3 4">
    <name type="scientific">Actinomadura namibiensis</name>
    <dbReference type="NCBI Taxonomy" id="182080"/>
    <lineage>
        <taxon>Bacteria</taxon>
        <taxon>Bacillati</taxon>
        <taxon>Actinomycetota</taxon>
        <taxon>Actinomycetes</taxon>
        <taxon>Streptosporangiales</taxon>
        <taxon>Thermomonosporaceae</taxon>
        <taxon>Actinomadura</taxon>
    </lineage>
</organism>
<comment type="caution">
    <text evidence="3">The sequence shown here is derived from an EMBL/GenBank/DDBJ whole genome shotgun (WGS) entry which is preliminary data.</text>
</comment>
<accession>A0A7W3LI91</accession>
<reference evidence="3 4" key="1">
    <citation type="submission" date="2020-08" db="EMBL/GenBank/DDBJ databases">
        <title>Genomic Encyclopedia of Type Strains, Phase IV (KMG-IV): sequencing the most valuable type-strain genomes for metagenomic binning, comparative biology and taxonomic classification.</title>
        <authorList>
            <person name="Goeker M."/>
        </authorList>
    </citation>
    <scope>NUCLEOTIDE SEQUENCE [LARGE SCALE GENOMIC DNA]</scope>
    <source>
        <strain evidence="3 4">DSM 44197</strain>
    </source>
</reference>
<feature type="transmembrane region" description="Helical" evidence="1">
    <location>
        <begin position="6"/>
        <end position="23"/>
    </location>
</feature>
<dbReference type="InterPro" id="IPR021994">
    <property type="entry name" value="DUF3592"/>
</dbReference>
<keyword evidence="1" id="KW-0812">Transmembrane</keyword>
<protein>
    <recommendedName>
        <fullName evidence="2">DUF3592 domain-containing protein</fullName>
    </recommendedName>
</protein>
<dbReference type="EMBL" id="JACJIA010000001">
    <property type="protein sequence ID" value="MBA8948579.1"/>
    <property type="molecule type" value="Genomic_DNA"/>
</dbReference>
<gene>
    <name evidence="3" type="ORF">HNR61_000177</name>
</gene>
<keyword evidence="4" id="KW-1185">Reference proteome</keyword>
<feature type="transmembrane region" description="Helical" evidence="1">
    <location>
        <begin position="104"/>
        <end position="129"/>
    </location>
</feature>
<proteinExistence type="predicted"/>
<evidence type="ECO:0000259" key="2">
    <source>
        <dbReference type="Pfam" id="PF12158"/>
    </source>
</evidence>
<name>A0A7W3LI91_ACTNM</name>
<dbReference type="Pfam" id="PF12158">
    <property type="entry name" value="DUF3592"/>
    <property type="match status" value="1"/>
</dbReference>
<evidence type="ECO:0000313" key="4">
    <source>
        <dbReference type="Proteomes" id="UP000572680"/>
    </source>
</evidence>
<feature type="domain" description="DUF3592" evidence="2">
    <location>
        <begin position="35"/>
        <end position="97"/>
    </location>
</feature>
<dbReference type="RefSeq" id="WP_182841196.1">
    <property type="nucleotide sequence ID" value="NZ_BAAALP010000030.1"/>
</dbReference>
<evidence type="ECO:0000256" key="1">
    <source>
        <dbReference type="SAM" id="Phobius"/>
    </source>
</evidence>
<dbReference type="AlphaFoldDB" id="A0A7W3LI91"/>
<evidence type="ECO:0000313" key="3">
    <source>
        <dbReference type="EMBL" id="MBA8948579.1"/>
    </source>
</evidence>
<keyword evidence="1" id="KW-0472">Membrane</keyword>
<sequence>MNAHWIGVAFGAFVVVQGVRAMVEYLRLHLRGERVPGVIVGSRDAPGSPGVRRRAGVFRFTTRQGQTIERRSATYSPRGPRPGTAVTVVYDPARPEKRAERAGITLLMVTALTPLMIAVGIAIILLNLADM</sequence>
<keyword evidence="1" id="KW-1133">Transmembrane helix</keyword>